<name>A0A0E9WQL3_ANGAN</name>
<organism evidence="1">
    <name type="scientific">Anguilla anguilla</name>
    <name type="common">European freshwater eel</name>
    <name type="synonym">Muraena anguilla</name>
    <dbReference type="NCBI Taxonomy" id="7936"/>
    <lineage>
        <taxon>Eukaryota</taxon>
        <taxon>Metazoa</taxon>
        <taxon>Chordata</taxon>
        <taxon>Craniata</taxon>
        <taxon>Vertebrata</taxon>
        <taxon>Euteleostomi</taxon>
        <taxon>Actinopterygii</taxon>
        <taxon>Neopterygii</taxon>
        <taxon>Teleostei</taxon>
        <taxon>Anguilliformes</taxon>
        <taxon>Anguillidae</taxon>
        <taxon>Anguilla</taxon>
    </lineage>
</organism>
<evidence type="ECO:0000313" key="1">
    <source>
        <dbReference type="EMBL" id="JAH91840.1"/>
    </source>
</evidence>
<protein>
    <submittedName>
        <fullName evidence="1">Uncharacterized protein</fullName>
    </submittedName>
</protein>
<dbReference type="EMBL" id="GBXM01016737">
    <property type="protein sequence ID" value="JAH91840.1"/>
    <property type="molecule type" value="Transcribed_RNA"/>
</dbReference>
<accession>A0A0E9WQL3</accession>
<dbReference type="AlphaFoldDB" id="A0A0E9WQL3"/>
<sequence>MQLWNSTMKSEGRRRGGRGFTSFGLVLAYEKRKSTHSDQDHCLLYLVQDEPGSVKSSPWSYQVHYTYTVFCNTENFTVCK</sequence>
<reference evidence="1" key="2">
    <citation type="journal article" date="2015" name="Fish Shellfish Immunol.">
        <title>Early steps in the European eel (Anguilla anguilla)-Vibrio vulnificus interaction in the gills: Role of the RtxA13 toxin.</title>
        <authorList>
            <person name="Callol A."/>
            <person name="Pajuelo D."/>
            <person name="Ebbesson L."/>
            <person name="Teles M."/>
            <person name="MacKenzie S."/>
            <person name="Amaro C."/>
        </authorList>
    </citation>
    <scope>NUCLEOTIDE SEQUENCE</scope>
</reference>
<proteinExistence type="predicted"/>
<reference evidence="1" key="1">
    <citation type="submission" date="2014-11" db="EMBL/GenBank/DDBJ databases">
        <authorList>
            <person name="Amaro Gonzalez C."/>
        </authorList>
    </citation>
    <scope>NUCLEOTIDE SEQUENCE</scope>
</reference>